<dbReference type="AlphaFoldDB" id="A0A382HX07"/>
<dbReference type="EMBL" id="UINC01063741">
    <property type="protein sequence ID" value="SVB91689.1"/>
    <property type="molecule type" value="Genomic_DNA"/>
</dbReference>
<evidence type="ECO:0000313" key="3">
    <source>
        <dbReference type="EMBL" id="SVB91689.1"/>
    </source>
</evidence>
<evidence type="ECO:0000256" key="1">
    <source>
        <dbReference type="ARBA" id="ARBA00022801"/>
    </source>
</evidence>
<sequence length="134" mass="14299">MENGVDDPDYGEFPLKAFLGLEIEDGDPGQAEAWLDVGVDHLNPNDVVHGGVVFTLADTAMGRATMSVLEEGLFCASIEVSVRFLRAVPAGRLRARVQVLHAGRRIVHLEGRVFIDSEEKPVAAVSGSFAVLGG</sequence>
<feature type="domain" description="Thioesterase" evidence="2">
    <location>
        <begin position="47"/>
        <end position="120"/>
    </location>
</feature>
<organism evidence="3">
    <name type="scientific">marine metagenome</name>
    <dbReference type="NCBI Taxonomy" id="408172"/>
    <lineage>
        <taxon>unclassified sequences</taxon>
        <taxon>metagenomes</taxon>
        <taxon>ecological metagenomes</taxon>
    </lineage>
</organism>
<dbReference type="CDD" id="cd03443">
    <property type="entry name" value="PaaI_thioesterase"/>
    <property type="match status" value="1"/>
</dbReference>
<dbReference type="InterPro" id="IPR052723">
    <property type="entry name" value="Acyl-CoA_thioesterase_PaaI"/>
</dbReference>
<dbReference type="InterPro" id="IPR003736">
    <property type="entry name" value="PAAI_dom"/>
</dbReference>
<dbReference type="SUPFAM" id="SSF54637">
    <property type="entry name" value="Thioesterase/thiol ester dehydrase-isomerase"/>
    <property type="match status" value="1"/>
</dbReference>
<dbReference type="InterPro" id="IPR029069">
    <property type="entry name" value="HotDog_dom_sf"/>
</dbReference>
<reference evidence="3" key="1">
    <citation type="submission" date="2018-05" db="EMBL/GenBank/DDBJ databases">
        <authorList>
            <person name="Lanie J.A."/>
            <person name="Ng W.-L."/>
            <person name="Kazmierczak K.M."/>
            <person name="Andrzejewski T.M."/>
            <person name="Davidsen T.M."/>
            <person name="Wayne K.J."/>
            <person name="Tettelin H."/>
            <person name="Glass J.I."/>
            <person name="Rusch D."/>
            <person name="Podicherti R."/>
            <person name="Tsui H.-C.T."/>
            <person name="Winkler M.E."/>
        </authorList>
    </citation>
    <scope>NUCLEOTIDE SEQUENCE</scope>
</reference>
<keyword evidence="1" id="KW-0378">Hydrolase</keyword>
<dbReference type="PANTHER" id="PTHR42856:SF1">
    <property type="entry name" value="ACYL-COENZYME A THIOESTERASE PAAI"/>
    <property type="match status" value="1"/>
</dbReference>
<dbReference type="Gene3D" id="3.10.129.10">
    <property type="entry name" value="Hotdog Thioesterase"/>
    <property type="match status" value="1"/>
</dbReference>
<dbReference type="Pfam" id="PF03061">
    <property type="entry name" value="4HBT"/>
    <property type="match status" value="1"/>
</dbReference>
<proteinExistence type="predicted"/>
<dbReference type="PANTHER" id="PTHR42856">
    <property type="entry name" value="ACYL-COENZYME A THIOESTERASE PAAI"/>
    <property type="match status" value="1"/>
</dbReference>
<dbReference type="NCBIfam" id="TIGR00369">
    <property type="entry name" value="unchar_dom_1"/>
    <property type="match status" value="1"/>
</dbReference>
<name>A0A382HX07_9ZZZZ</name>
<dbReference type="InterPro" id="IPR006683">
    <property type="entry name" value="Thioestr_dom"/>
</dbReference>
<evidence type="ECO:0000259" key="2">
    <source>
        <dbReference type="Pfam" id="PF03061"/>
    </source>
</evidence>
<dbReference type="GO" id="GO:0016289">
    <property type="term" value="F:acyl-CoA hydrolase activity"/>
    <property type="evidence" value="ECO:0007669"/>
    <property type="project" value="TreeGrafter"/>
</dbReference>
<protein>
    <recommendedName>
        <fullName evidence="2">Thioesterase domain-containing protein</fullName>
    </recommendedName>
</protein>
<accession>A0A382HX07</accession>
<gene>
    <name evidence="3" type="ORF">METZ01_LOCUS244543</name>
</gene>